<comment type="caution">
    <text evidence="2">The sequence shown here is derived from an EMBL/GenBank/DDBJ whole genome shotgun (WGS) entry which is preliminary data.</text>
</comment>
<name>A0A9N9L765_9HELO</name>
<accession>A0A9N9L765</accession>
<feature type="chain" id="PRO_5040124365" evidence="1">
    <location>
        <begin position="21"/>
        <end position="61"/>
    </location>
</feature>
<sequence>MKSHFLTLLVTLALASVGTAVCDFQICVRGCAPAPASREASSCGADGIQRCQCGPTERRDG</sequence>
<dbReference type="EMBL" id="CAJVRL010000098">
    <property type="protein sequence ID" value="CAG8960354.1"/>
    <property type="molecule type" value="Genomic_DNA"/>
</dbReference>
<evidence type="ECO:0000313" key="3">
    <source>
        <dbReference type="Proteomes" id="UP000696280"/>
    </source>
</evidence>
<protein>
    <submittedName>
        <fullName evidence="2">Uncharacterized protein</fullName>
    </submittedName>
</protein>
<keyword evidence="1" id="KW-0732">Signal</keyword>
<dbReference type="Proteomes" id="UP000696280">
    <property type="component" value="Unassembled WGS sequence"/>
</dbReference>
<evidence type="ECO:0000256" key="1">
    <source>
        <dbReference type="SAM" id="SignalP"/>
    </source>
</evidence>
<dbReference type="AlphaFoldDB" id="A0A9N9L765"/>
<reference evidence="2" key="1">
    <citation type="submission" date="2021-07" db="EMBL/GenBank/DDBJ databases">
        <authorList>
            <person name="Durling M."/>
        </authorList>
    </citation>
    <scope>NUCLEOTIDE SEQUENCE</scope>
</reference>
<proteinExistence type="predicted"/>
<keyword evidence="3" id="KW-1185">Reference proteome</keyword>
<feature type="signal peptide" evidence="1">
    <location>
        <begin position="1"/>
        <end position="20"/>
    </location>
</feature>
<organism evidence="2 3">
    <name type="scientific">Hymenoscyphus fraxineus</name>
    <dbReference type="NCBI Taxonomy" id="746836"/>
    <lineage>
        <taxon>Eukaryota</taxon>
        <taxon>Fungi</taxon>
        <taxon>Dikarya</taxon>
        <taxon>Ascomycota</taxon>
        <taxon>Pezizomycotina</taxon>
        <taxon>Leotiomycetes</taxon>
        <taxon>Helotiales</taxon>
        <taxon>Helotiaceae</taxon>
        <taxon>Hymenoscyphus</taxon>
    </lineage>
</organism>
<evidence type="ECO:0000313" key="2">
    <source>
        <dbReference type="EMBL" id="CAG8960354.1"/>
    </source>
</evidence>
<gene>
    <name evidence="2" type="ORF">HYFRA_00012428</name>
</gene>